<proteinExistence type="predicted"/>
<dbReference type="NCBIfam" id="TIGR03696">
    <property type="entry name" value="Rhs_assc_core"/>
    <property type="match status" value="1"/>
</dbReference>
<gene>
    <name evidence="1" type="ORF">E6B08_15170</name>
</gene>
<protein>
    <submittedName>
        <fullName evidence="1">RHS repeat-associated core domain-containing protein</fullName>
    </submittedName>
</protein>
<name>A0A4D6X9M4_PSEPU</name>
<sequence length="242" mass="26856">MTKFFSAVSETAYSTFGYFNSARQRSLLGFNGQARDSATNADLLGNGRRAYSSVLMRFISPDDQSPFGLGGINTYAYCGGDPINHTDPTGHVKHWIVRGRIQQSERIASNDLIARRRAALSLPADSSPIQPSNREPQLNFAETRYQKEFSDADRVFARKIQASTSDAIPRGKRIVEATSPDFVEAIASRWRFHRDGKSPKSLRQIAEASPNRMGVDIKSYAASLRSGADRMIALYQAKQNQS</sequence>
<organism evidence="1 2">
    <name type="scientific">Pseudomonas putida</name>
    <name type="common">Arthrobacter siderocapsulatus</name>
    <dbReference type="NCBI Taxonomy" id="303"/>
    <lineage>
        <taxon>Bacteria</taxon>
        <taxon>Pseudomonadati</taxon>
        <taxon>Pseudomonadota</taxon>
        <taxon>Gammaproteobacteria</taxon>
        <taxon>Pseudomonadales</taxon>
        <taxon>Pseudomonadaceae</taxon>
        <taxon>Pseudomonas</taxon>
    </lineage>
</organism>
<dbReference type="Gene3D" id="2.180.10.10">
    <property type="entry name" value="RHS repeat-associated core"/>
    <property type="match status" value="1"/>
</dbReference>
<dbReference type="EMBL" id="CP039371">
    <property type="protein sequence ID" value="QCI12627.1"/>
    <property type="molecule type" value="Genomic_DNA"/>
</dbReference>
<evidence type="ECO:0000313" key="1">
    <source>
        <dbReference type="EMBL" id="QCI12627.1"/>
    </source>
</evidence>
<dbReference type="Proteomes" id="UP000298551">
    <property type="component" value="Chromosome"/>
</dbReference>
<evidence type="ECO:0000313" key="2">
    <source>
        <dbReference type="Proteomes" id="UP000298551"/>
    </source>
</evidence>
<reference evidence="2" key="1">
    <citation type="submission" date="2019-04" db="EMBL/GenBank/DDBJ databases">
        <title>Genome sequence of Pseudomonas putida 1290, an auxin catabolizing strain.</title>
        <authorList>
            <person name="Laird T.S."/>
            <person name="Leveau J.H.J."/>
        </authorList>
    </citation>
    <scope>NUCLEOTIDE SEQUENCE [LARGE SCALE GENOMIC DNA]</scope>
    <source>
        <strain evidence="2">1290</strain>
    </source>
</reference>
<dbReference type="SUPFAM" id="SSF56399">
    <property type="entry name" value="ADP-ribosylation"/>
    <property type="match status" value="1"/>
</dbReference>
<dbReference type="OrthoDB" id="6888752at2"/>
<accession>A0A4D6X9M4</accession>
<dbReference type="InterPro" id="IPR022385">
    <property type="entry name" value="Rhs_assc_core"/>
</dbReference>
<dbReference type="RefSeq" id="WP_136914784.1">
    <property type="nucleotide sequence ID" value="NZ_CP039371.1"/>
</dbReference>
<dbReference type="AlphaFoldDB" id="A0A4D6X9M4"/>